<dbReference type="PANTHER" id="PTHR42920">
    <property type="entry name" value="OS03G0707200 PROTEIN-RELATED"/>
    <property type="match status" value="1"/>
</dbReference>
<comment type="subcellular location">
    <subcellularLocation>
        <location evidence="1">Cell membrane</location>
        <topology evidence="1">Multi-pass membrane protein</topology>
    </subcellularLocation>
</comment>
<dbReference type="InterPro" id="IPR000620">
    <property type="entry name" value="EamA_dom"/>
</dbReference>
<evidence type="ECO:0000259" key="7">
    <source>
        <dbReference type="Pfam" id="PF00892"/>
    </source>
</evidence>
<proteinExistence type="predicted"/>
<dbReference type="Pfam" id="PF00892">
    <property type="entry name" value="EamA"/>
    <property type="match status" value="2"/>
</dbReference>
<evidence type="ECO:0000256" key="2">
    <source>
        <dbReference type="ARBA" id="ARBA00022475"/>
    </source>
</evidence>
<evidence type="ECO:0000313" key="9">
    <source>
        <dbReference type="Proteomes" id="UP001219349"/>
    </source>
</evidence>
<organism evidence="8 9">
    <name type="scientific">Paracoccus fistulariae</name>
    <dbReference type="NCBI Taxonomy" id="658446"/>
    <lineage>
        <taxon>Bacteria</taxon>
        <taxon>Pseudomonadati</taxon>
        <taxon>Pseudomonadota</taxon>
        <taxon>Alphaproteobacteria</taxon>
        <taxon>Rhodobacterales</taxon>
        <taxon>Paracoccaceae</taxon>
        <taxon>Paracoccus</taxon>
    </lineage>
</organism>
<dbReference type="EMBL" id="CP067136">
    <property type="protein sequence ID" value="WCR05962.1"/>
    <property type="molecule type" value="Genomic_DNA"/>
</dbReference>
<evidence type="ECO:0000256" key="6">
    <source>
        <dbReference type="SAM" id="Phobius"/>
    </source>
</evidence>
<keyword evidence="9" id="KW-1185">Reference proteome</keyword>
<evidence type="ECO:0000313" key="8">
    <source>
        <dbReference type="EMBL" id="WCR05962.1"/>
    </source>
</evidence>
<dbReference type="Proteomes" id="UP001219349">
    <property type="component" value="Chromosome"/>
</dbReference>
<accession>A0ABY7SIW3</accession>
<keyword evidence="4 6" id="KW-1133">Transmembrane helix</keyword>
<keyword evidence="2" id="KW-1003">Cell membrane</keyword>
<keyword evidence="3 6" id="KW-0812">Transmembrane</keyword>
<gene>
    <name evidence="8" type="ORF">JHX87_10560</name>
</gene>
<dbReference type="InterPro" id="IPR051258">
    <property type="entry name" value="Diverse_Substrate_Transporter"/>
</dbReference>
<evidence type="ECO:0000256" key="4">
    <source>
        <dbReference type="ARBA" id="ARBA00022989"/>
    </source>
</evidence>
<evidence type="ECO:0000256" key="3">
    <source>
        <dbReference type="ARBA" id="ARBA00022692"/>
    </source>
</evidence>
<evidence type="ECO:0000256" key="1">
    <source>
        <dbReference type="ARBA" id="ARBA00004651"/>
    </source>
</evidence>
<protein>
    <submittedName>
        <fullName evidence="8">DMT family transporter</fullName>
    </submittedName>
</protein>
<feature type="transmembrane region" description="Helical" evidence="6">
    <location>
        <begin position="43"/>
        <end position="61"/>
    </location>
</feature>
<keyword evidence="5 6" id="KW-0472">Membrane</keyword>
<reference evidence="8 9" key="1">
    <citation type="submission" date="2021-01" db="EMBL/GenBank/DDBJ databases">
        <title>Biogeographic distribution of Paracoccus.</title>
        <authorList>
            <person name="Hollensteiner J."/>
            <person name="Leineberger J."/>
            <person name="Brinkhoff T."/>
            <person name="Daniel R."/>
        </authorList>
    </citation>
    <scope>NUCLEOTIDE SEQUENCE [LARGE SCALE GENOMIC DNA]</scope>
    <source>
        <strain evidence="8 9">KCTC 22803</strain>
    </source>
</reference>
<feature type="domain" description="EamA" evidence="7">
    <location>
        <begin position="17"/>
        <end position="143"/>
    </location>
</feature>
<feature type="transmembrane region" description="Helical" evidence="6">
    <location>
        <begin position="158"/>
        <end position="179"/>
    </location>
</feature>
<sequence length="304" mass="32784">MQTAKERPRFRLSRQEISLILITMIWGGTFLAVHIAMLYSGPLFFVGLRFAIAGVATWLLFRKSMRGLNGQETVAGCIIGIAIFLGYGLQTWGLQTITSSQSAFISAIYVPIVPLLQWVVLRRPPHVMSWVGVALAFTGLILLAGPEAGSLRLTEGEIVTLLSAVAIAAEIILIGHFANRVDSRRVTAVQLLAAGGVSFLMMPVVGEQIPAFSWVWVIGAVALGLASALIQLVMNWAQKSISPTRATVIYAGEPVWGGVVGRMAGDRLPPLALLGAAFILAGVLASELRPTNWRKRQRDDQAES</sequence>
<dbReference type="InterPro" id="IPR037185">
    <property type="entry name" value="EmrE-like"/>
</dbReference>
<feature type="transmembrane region" description="Helical" evidence="6">
    <location>
        <begin position="271"/>
        <end position="288"/>
    </location>
</feature>
<dbReference type="SUPFAM" id="SSF103481">
    <property type="entry name" value="Multidrug resistance efflux transporter EmrE"/>
    <property type="match status" value="2"/>
</dbReference>
<feature type="transmembrane region" description="Helical" evidence="6">
    <location>
        <begin position="211"/>
        <end position="234"/>
    </location>
</feature>
<name>A0ABY7SIW3_9RHOB</name>
<feature type="transmembrane region" description="Helical" evidence="6">
    <location>
        <begin position="127"/>
        <end position="146"/>
    </location>
</feature>
<feature type="transmembrane region" description="Helical" evidence="6">
    <location>
        <begin position="17"/>
        <end position="37"/>
    </location>
</feature>
<evidence type="ECO:0000256" key="5">
    <source>
        <dbReference type="ARBA" id="ARBA00023136"/>
    </source>
</evidence>
<dbReference type="RefSeq" id="WP_271885029.1">
    <property type="nucleotide sequence ID" value="NZ_CP067136.1"/>
</dbReference>
<dbReference type="PANTHER" id="PTHR42920:SF5">
    <property type="entry name" value="EAMA DOMAIN-CONTAINING PROTEIN"/>
    <property type="match status" value="1"/>
</dbReference>
<feature type="transmembrane region" description="Helical" evidence="6">
    <location>
        <begin position="102"/>
        <end position="120"/>
    </location>
</feature>
<feature type="domain" description="EamA" evidence="7">
    <location>
        <begin position="156"/>
        <end position="284"/>
    </location>
</feature>
<feature type="transmembrane region" description="Helical" evidence="6">
    <location>
        <begin position="73"/>
        <end position="90"/>
    </location>
</feature>